<evidence type="ECO:0000313" key="2">
    <source>
        <dbReference type="EMBL" id="MFC5393927.1"/>
    </source>
</evidence>
<proteinExistence type="predicted"/>
<dbReference type="Proteomes" id="UP001596104">
    <property type="component" value="Unassembled WGS sequence"/>
</dbReference>
<reference evidence="3" key="1">
    <citation type="journal article" date="2019" name="Int. J. Syst. Evol. Microbiol.">
        <title>The Global Catalogue of Microorganisms (GCM) 10K type strain sequencing project: providing services to taxonomists for standard genome sequencing and annotation.</title>
        <authorList>
            <consortium name="The Broad Institute Genomics Platform"/>
            <consortium name="The Broad Institute Genome Sequencing Center for Infectious Disease"/>
            <person name="Wu L."/>
            <person name="Ma J."/>
        </authorList>
    </citation>
    <scope>NUCLEOTIDE SEQUENCE [LARGE SCALE GENOMIC DNA]</scope>
    <source>
        <strain evidence="3">CGMCC 1.16326</strain>
    </source>
</reference>
<evidence type="ECO:0000259" key="1">
    <source>
        <dbReference type="Pfam" id="PF13480"/>
    </source>
</evidence>
<accession>A0ABW0HBA9</accession>
<protein>
    <submittedName>
        <fullName evidence="2">GNAT family N-acetyltransferase</fullName>
    </submittedName>
</protein>
<dbReference type="InterPro" id="IPR038740">
    <property type="entry name" value="BioF2-like_GNAT_dom"/>
</dbReference>
<dbReference type="RefSeq" id="WP_377008987.1">
    <property type="nucleotide sequence ID" value="NZ_JBHSLV010000025.1"/>
</dbReference>
<organism evidence="2 3">
    <name type="scientific">Bosea vestrisii</name>
    <dbReference type="NCBI Taxonomy" id="151416"/>
    <lineage>
        <taxon>Bacteria</taxon>
        <taxon>Pseudomonadati</taxon>
        <taxon>Pseudomonadota</taxon>
        <taxon>Alphaproteobacteria</taxon>
        <taxon>Hyphomicrobiales</taxon>
        <taxon>Boseaceae</taxon>
        <taxon>Bosea</taxon>
    </lineage>
</organism>
<keyword evidence="3" id="KW-1185">Reference proteome</keyword>
<feature type="domain" description="BioF2-like acetyltransferase" evidence="1">
    <location>
        <begin position="221"/>
        <end position="333"/>
    </location>
</feature>
<sequence length="384" mass="41740">MPIRHGSAPKRSEPRKGCAIPNLAAYPVAPSETAPKQRRAAIDDPAGLVIERRPLAGCAAIEAEWRDLGARAIEPTPFCEPDFALSAAQHLVDFRDVSVLLLWDGPAASRRLLGFVPARLRRRLLGQDELIGWNNPRLGLATPLIDIDQAERVVAALLHAPGRWGLANTQNLQLNRLDLDGPLLHSLLQVAEHTGHAATLEPAPAPLATADQPDLAALRHGLSRHGKLSFAESGSRQELRDMVELHLALEASGSLARAGGAALQDIRESAFLRAMTRNLARSHRCRVGLLCLDEKPIAGAILIGRSPRLWLYSGSQDERFASFAPLAQLIAWLGRRGRQREILADLPGLHAVTLPQRLGDIRLTVTAKTVRRATPLIRRRAAAA</sequence>
<dbReference type="EMBL" id="JBHSLV010000025">
    <property type="protein sequence ID" value="MFC5393927.1"/>
    <property type="molecule type" value="Genomic_DNA"/>
</dbReference>
<name>A0ABW0HBA9_9HYPH</name>
<evidence type="ECO:0000313" key="3">
    <source>
        <dbReference type="Proteomes" id="UP001596104"/>
    </source>
</evidence>
<dbReference type="Pfam" id="PF13480">
    <property type="entry name" value="Acetyltransf_6"/>
    <property type="match status" value="1"/>
</dbReference>
<gene>
    <name evidence="2" type="ORF">ACFPPC_14875</name>
</gene>
<comment type="caution">
    <text evidence="2">The sequence shown here is derived from an EMBL/GenBank/DDBJ whole genome shotgun (WGS) entry which is preliminary data.</text>
</comment>